<comment type="caution">
    <text evidence="6">The sequence shown here is derived from an EMBL/GenBank/DDBJ whole genome shotgun (WGS) entry which is preliminary data.</text>
</comment>
<dbReference type="AlphaFoldDB" id="A0A5R8Z1Y8"/>
<dbReference type="PANTHER" id="PTHR30055:SF151">
    <property type="entry name" value="TRANSCRIPTIONAL REGULATORY PROTEIN"/>
    <property type="match status" value="1"/>
</dbReference>
<dbReference type="Gene3D" id="1.10.357.10">
    <property type="entry name" value="Tetracycline Repressor, domain 2"/>
    <property type="match status" value="1"/>
</dbReference>
<evidence type="ECO:0000256" key="4">
    <source>
        <dbReference type="PROSITE-ProRule" id="PRU00335"/>
    </source>
</evidence>
<reference evidence="6" key="1">
    <citation type="submission" date="2019-05" db="EMBL/GenBank/DDBJ databases">
        <title>Isolation, diversity and antifungal activity of Actinobacteria from wheat.</title>
        <authorList>
            <person name="Yu B."/>
        </authorList>
    </citation>
    <scope>NUCLEOTIDE SEQUENCE [LARGE SCALE GENOMIC DNA]</scope>
    <source>
        <strain evidence="6">NEAU-HEGS1-5</strain>
    </source>
</reference>
<feature type="DNA-binding region" description="H-T-H motif" evidence="4">
    <location>
        <begin position="56"/>
        <end position="75"/>
    </location>
</feature>
<sequence length="261" mass="28616">MATETPGAGDPARTIAALWGTRQPPRRGPKHTLTTVQVAAAAIELADHDQDLESLSMRRVAEALGVGTMSLYTYIASRDELLEIMLDTVYAEAVHELGAPGDADSWEDGLRQMARVNWELYLRHPWVLQIFTGRPPLGPNTIAKYERELRTVDGIGLTDVEMDAVITLVHTHVEGVARQRIEADRTVRRTGLTDEQWWKTVEPALSEVFDPSAFPIASRVGQAAGQAYQSAHNPEHAYAFGLERLIAGLAVLVAERSSATA</sequence>
<evidence type="ECO:0000256" key="2">
    <source>
        <dbReference type="ARBA" id="ARBA00023125"/>
    </source>
</evidence>
<dbReference type="Gene3D" id="1.10.10.60">
    <property type="entry name" value="Homeodomain-like"/>
    <property type="match status" value="1"/>
</dbReference>
<dbReference type="InterPro" id="IPR004111">
    <property type="entry name" value="Repressor_TetR_C"/>
</dbReference>
<keyword evidence="1" id="KW-0805">Transcription regulation</keyword>
<dbReference type="SUPFAM" id="SSF48498">
    <property type="entry name" value="Tetracyclin repressor-like, C-terminal domain"/>
    <property type="match status" value="1"/>
</dbReference>
<dbReference type="Proteomes" id="UP000309033">
    <property type="component" value="Unassembled WGS sequence"/>
</dbReference>
<evidence type="ECO:0000313" key="6">
    <source>
        <dbReference type="EMBL" id="TLP59703.1"/>
    </source>
</evidence>
<proteinExistence type="predicted"/>
<keyword evidence="2 4" id="KW-0238">DNA-binding</keyword>
<dbReference type="GO" id="GO:0000976">
    <property type="term" value="F:transcription cis-regulatory region binding"/>
    <property type="evidence" value="ECO:0007669"/>
    <property type="project" value="TreeGrafter"/>
</dbReference>
<evidence type="ECO:0000256" key="3">
    <source>
        <dbReference type="ARBA" id="ARBA00023163"/>
    </source>
</evidence>
<dbReference type="SUPFAM" id="SSF46689">
    <property type="entry name" value="Homeodomain-like"/>
    <property type="match status" value="1"/>
</dbReference>
<dbReference type="GO" id="GO:0045892">
    <property type="term" value="P:negative regulation of DNA-templated transcription"/>
    <property type="evidence" value="ECO:0007669"/>
    <property type="project" value="InterPro"/>
</dbReference>
<dbReference type="EMBL" id="VANP01000005">
    <property type="protein sequence ID" value="TLP59703.1"/>
    <property type="molecule type" value="Genomic_DNA"/>
</dbReference>
<protein>
    <submittedName>
        <fullName evidence="6">TetR/AcrR family transcriptional regulator</fullName>
    </submittedName>
</protein>
<dbReference type="Pfam" id="PF02909">
    <property type="entry name" value="TetR_C_1"/>
    <property type="match status" value="1"/>
</dbReference>
<dbReference type="InterPro" id="IPR009057">
    <property type="entry name" value="Homeodomain-like_sf"/>
</dbReference>
<name>A0A5R8Z1Y8_9ACTN</name>
<dbReference type="GO" id="GO:0003700">
    <property type="term" value="F:DNA-binding transcription factor activity"/>
    <property type="evidence" value="ECO:0007669"/>
    <property type="project" value="TreeGrafter"/>
</dbReference>
<dbReference type="PROSITE" id="PS50977">
    <property type="entry name" value="HTH_TETR_2"/>
    <property type="match status" value="1"/>
</dbReference>
<dbReference type="InterPro" id="IPR001647">
    <property type="entry name" value="HTH_TetR"/>
</dbReference>
<keyword evidence="7" id="KW-1185">Reference proteome</keyword>
<feature type="domain" description="HTH tetR-type" evidence="5">
    <location>
        <begin position="32"/>
        <end position="93"/>
    </location>
</feature>
<gene>
    <name evidence="6" type="ORF">FED44_15595</name>
</gene>
<evidence type="ECO:0000259" key="5">
    <source>
        <dbReference type="PROSITE" id="PS50977"/>
    </source>
</evidence>
<accession>A0A5R8Z1Y8</accession>
<evidence type="ECO:0000256" key="1">
    <source>
        <dbReference type="ARBA" id="ARBA00023015"/>
    </source>
</evidence>
<organism evidence="6 7">
    <name type="scientific">Microbispora triticiradicis</name>
    <dbReference type="NCBI Taxonomy" id="2200763"/>
    <lineage>
        <taxon>Bacteria</taxon>
        <taxon>Bacillati</taxon>
        <taxon>Actinomycetota</taxon>
        <taxon>Actinomycetes</taxon>
        <taxon>Streptosporangiales</taxon>
        <taxon>Streptosporangiaceae</taxon>
        <taxon>Microbispora</taxon>
    </lineage>
</organism>
<evidence type="ECO:0000313" key="7">
    <source>
        <dbReference type="Proteomes" id="UP000309033"/>
    </source>
</evidence>
<dbReference type="InterPro" id="IPR036271">
    <property type="entry name" value="Tet_transcr_reg_TetR-rel_C_sf"/>
</dbReference>
<dbReference type="InterPro" id="IPR050109">
    <property type="entry name" value="HTH-type_TetR-like_transc_reg"/>
</dbReference>
<dbReference type="PANTHER" id="PTHR30055">
    <property type="entry name" value="HTH-TYPE TRANSCRIPTIONAL REGULATOR RUTR"/>
    <property type="match status" value="1"/>
</dbReference>
<dbReference type="OrthoDB" id="2570341at2"/>
<keyword evidence="3" id="KW-0804">Transcription</keyword>